<dbReference type="Gramene" id="Psat06G0626400-T1">
    <property type="protein sequence ID" value="KAI5401725.1"/>
    <property type="gene ID" value="KIW84_066264"/>
</dbReference>
<reference evidence="1 2" key="1">
    <citation type="journal article" date="2022" name="Nat. Genet.">
        <title>Improved pea reference genome and pan-genome highlight genomic features and evolutionary characteristics.</title>
        <authorList>
            <person name="Yang T."/>
            <person name="Liu R."/>
            <person name="Luo Y."/>
            <person name="Hu S."/>
            <person name="Wang D."/>
            <person name="Wang C."/>
            <person name="Pandey M.K."/>
            <person name="Ge S."/>
            <person name="Xu Q."/>
            <person name="Li N."/>
            <person name="Li G."/>
            <person name="Huang Y."/>
            <person name="Saxena R.K."/>
            <person name="Ji Y."/>
            <person name="Li M."/>
            <person name="Yan X."/>
            <person name="He Y."/>
            <person name="Liu Y."/>
            <person name="Wang X."/>
            <person name="Xiang C."/>
            <person name="Varshney R.K."/>
            <person name="Ding H."/>
            <person name="Gao S."/>
            <person name="Zong X."/>
        </authorList>
    </citation>
    <scope>NUCLEOTIDE SEQUENCE [LARGE SCALE GENOMIC DNA]</scope>
    <source>
        <strain evidence="1 2">cv. Zhongwan 6</strain>
    </source>
</reference>
<dbReference type="AlphaFoldDB" id="A0A9D4WJ26"/>
<proteinExistence type="predicted"/>
<evidence type="ECO:0000313" key="2">
    <source>
        <dbReference type="Proteomes" id="UP001058974"/>
    </source>
</evidence>
<name>A0A9D4WJ26_PEA</name>
<protein>
    <submittedName>
        <fullName evidence="1">Uncharacterized protein</fullName>
    </submittedName>
</protein>
<dbReference type="EMBL" id="JAMSHJ010000006">
    <property type="protein sequence ID" value="KAI5401725.1"/>
    <property type="molecule type" value="Genomic_DNA"/>
</dbReference>
<gene>
    <name evidence="1" type="ORF">KIW84_066264</name>
</gene>
<sequence>MNVGVTDSSSSQNLRTCGSSYAKEEWDSCLLREIVTELRDQAQGSSSRNSSEHNARGEKQMLLEVVDAADGTESASCVKEHVVKSTPDASQSNQAATPRDIEDFGRMHCQVYEGGCCFDTLVMMLERCLLWLQLLLRFGCALVLDGSICRVNFFLIWFICDGGTTRPNRSHVQQPQTGVSAAFVAGLFLEGGCVIEKTYLHYVLISMV</sequence>
<evidence type="ECO:0000313" key="1">
    <source>
        <dbReference type="EMBL" id="KAI5401725.1"/>
    </source>
</evidence>
<organism evidence="1 2">
    <name type="scientific">Pisum sativum</name>
    <name type="common">Garden pea</name>
    <name type="synonym">Lathyrus oleraceus</name>
    <dbReference type="NCBI Taxonomy" id="3888"/>
    <lineage>
        <taxon>Eukaryota</taxon>
        <taxon>Viridiplantae</taxon>
        <taxon>Streptophyta</taxon>
        <taxon>Embryophyta</taxon>
        <taxon>Tracheophyta</taxon>
        <taxon>Spermatophyta</taxon>
        <taxon>Magnoliopsida</taxon>
        <taxon>eudicotyledons</taxon>
        <taxon>Gunneridae</taxon>
        <taxon>Pentapetalae</taxon>
        <taxon>rosids</taxon>
        <taxon>fabids</taxon>
        <taxon>Fabales</taxon>
        <taxon>Fabaceae</taxon>
        <taxon>Papilionoideae</taxon>
        <taxon>50 kb inversion clade</taxon>
        <taxon>NPAAA clade</taxon>
        <taxon>Hologalegina</taxon>
        <taxon>IRL clade</taxon>
        <taxon>Fabeae</taxon>
        <taxon>Lathyrus</taxon>
    </lineage>
</organism>
<comment type="caution">
    <text evidence="1">The sequence shown here is derived from an EMBL/GenBank/DDBJ whole genome shotgun (WGS) entry which is preliminary data.</text>
</comment>
<dbReference type="Proteomes" id="UP001058974">
    <property type="component" value="Chromosome 6"/>
</dbReference>
<keyword evidence="2" id="KW-1185">Reference proteome</keyword>
<accession>A0A9D4WJ26</accession>